<feature type="region of interest" description="Disordered" evidence="1">
    <location>
        <begin position="68"/>
        <end position="94"/>
    </location>
</feature>
<keyword evidence="3" id="KW-1185">Reference proteome</keyword>
<gene>
    <name evidence="2" type="ORF">Ddye_026073</name>
</gene>
<sequence length="186" mass="20753">MAAATGQACGSGDRTSMWQRRPDDVTVYRRSASEVGHRSGSSDGAGRSRLLTKDELRRLRSIFQQTNSILATTKSTQTTNHSTTEPPYASASTRSGLASHNYQLLNLLSTHQPKHATFLLMRLPHPPPHPPSPYMGFGYEDDFYHVVPNIEVENEEELELKEQISNLESFLELEPTPVAAVKMNRC</sequence>
<reference evidence="2" key="1">
    <citation type="journal article" date="2023" name="Plant J.">
        <title>Genome sequences and population genomics provide insights into the demographic history, inbreeding, and mutation load of two 'living fossil' tree species of Dipteronia.</title>
        <authorList>
            <person name="Feng Y."/>
            <person name="Comes H.P."/>
            <person name="Chen J."/>
            <person name="Zhu S."/>
            <person name="Lu R."/>
            <person name="Zhang X."/>
            <person name="Li P."/>
            <person name="Qiu J."/>
            <person name="Olsen K.M."/>
            <person name="Qiu Y."/>
        </authorList>
    </citation>
    <scope>NUCLEOTIDE SEQUENCE</scope>
    <source>
        <strain evidence="2">KIB01</strain>
    </source>
</reference>
<feature type="compositionally biased region" description="Low complexity" evidence="1">
    <location>
        <begin position="38"/>
        <end position="49"/>
    </location>
</feature>
<dbReference type="Proteomes" id="UP001280121">
    <property type="component" value="Unassembled WGS sequence"/>
</dbReference>
<protein>
    <submittedName>
        <fullName evidence="2">Uncharacterized protein</fullName>
    </submittedName>
</protein>
<evidence type="ECO:0000313" key="3">
    <source>
        <dbReference type="Proteomes" id="UP001280121"/>
    </source>
</evidence>
<accession>A0AAD9TLZ8</accession>
<feature type="compositionally biased region" description="Basic and acidic residues" evidence="1">
    <location>
        <begin position="20"/>
        <end position="37"/>
    </location>
</feature>
<name>A0AAD9TLZ8_9ROSI</name>
<proteinExistence type="predicted"/>
<feature type="region of interest" description="Disordered" evidence="1">
    <location>
        <begin position="1"/>
        <end position="50"/>
    </location>
</feature>
<dbReference type="EMBL" id="JANJYI010000008">
    <property type="protein sequence ID" value="KAK2638278.1"/>
    <property type="molecule type" value="Genomic_DNA"/>
</dbReference>
<dbReference type="AlphaFoldDB" id="A0AAD9TLZ8"/>
<evidence type="ECO:0000256" key="1">
    <source>
        <dbReference type="SAM" id="MobiDB-lite"/>
    </source>
</evidence>
<comment type="caution">
    <text evidence="2">The sequence shown here is derived from an EMBL/GenBank/DDBJ whole genome shotgun (WGS) entry which is preliminary data.</text>
</comment>
<organism evidence="2 3">
    <name type="scientific">Dipteronia dyeriana</name>
    <dbReference type="NCBI Taxonomy" id="168575"/>
    <lineage>
        <taxon>Eukaryota</taxon>
        <taxon>Viridiplantae</taxon>
        <taxon>Streptophyta</taxon>
        <taxon>Embryophyta</taxon>
        <taxon>Tracheophyta</taxon>
        <taxon>Spermatophyta</taxon>
        <taxon>Magnoliopsida</taxon>
        <taxon>eudicotyledons</taxon>
        <taxon>Gunneridae</taxon>
        <taxon>Pentapetalae</taxon>
        <taxon>rosids</taxon>
        <taxon>malvids</taxon>
        <taxon>Sapindales</taxon>
        <taxon>Sapindaceae</taxon>
        <taxon>Hippocastanoideae</taxon>
        <taxon>Acereae</taxon>
        <taxon>Dipteronia</taxon>
    </lineage>
</organism>
<feature type="compositionally biased region" description="Low complexity" evidence="1">
    <location>
        <begin position="72"/>
        <end position="84"/>
    </location>
</feature>
<evidence type="ECO:0000313" key="2">
    <source>
        <dbReference type="EMBL" id="KAK2638278.1"/>
    </source>
</evidence>